<comment type="caution">
    <text evidence="3">The sequence shown here is derived from an EMBL/GenBank/DDBJ whole genome shotgun (WGS) entry which is preliminary data.</text>
</comment>
<dbReference type="InterPro" id="IPR000073">
    <property type="entry name" value="AB_hydrolase_1"/>
</dbReference>
<dbReference type="Proteomes" id="UP000640489">
    <property type="component" value="Unassembled WGS sequence"/>
</dbReference>
<gene>
    <name evidence="3" type="ORF">ISU07_00160</name>
</gene>
<keyword evidence="4" id="KW-1185">Reference proteome</keyword>
<evidence type="ECO:0000313" key="4">
    <source>
        <dbReference type="Proteomes" id="UP000640489"/>
    </source>
</evidence>
<evidence type="ECO:0000313" key="3">
    <source>
        <dbReference type="EMBL" id="MBF4761524.1"/>
    </source>
</evidence>
<dbReference type="Gene3D" id="3.40.50.1820">
    <property type="entry name" value="alpha/beta hydrolase"/>
    <property type="match status" value="1"/>
</dbReference>
<keyword evidence="1 3" id="KW-0378">Hydrolase</keyword>
<proteinExistence type="predicted"/>
<feature type="domain" description="AB hydrolase-1" evidence="2">
    <location>
        <begin position="50"/>
        <end position="181"/>
    </location>
</feature>
<evidence type="ECO:0000259" key="2">
    <source>
        <dbReference type="Pfam" id="PF00561"/>
    </source>
</evidence>
<dbReference type="SUPFAM" id="SSF53474">
    <property type="entry name" value="alpha/beta-Hydrolases"/>
    <property type="match status" value="1"/>
</dbReference>
<evidence type="ECO:0000256" key="1">
    <source>
        <dbReference type="ARBA" id="ARBA00022801"/>
    </source>
</evidence>
<reference evidence="3" key="1">
    <citation type="submission" date="2020-11" db="EMBL/GenBank/DDBJ databases">
        <title>Nocardioides sp. nov., isolated from Soil of Cynanchum wilfordii Hemsley rhizosphere.</title>
        <authorList>
            <person name="Lee J.-S."/>
            <person name="Suh M.K."/>
            <person name="Kim J.-S."/>
        </authorList>
    </citation>
    <scope>NUCLEOTIDE SEQUENCE</scope>
    <source>
        <strain evidence="3">KCTC 19275</strain>
    </source>
</reference>
<dbReference type="InterPro" id="IPR029058">
    <property type="entry name" value="AB_hydrolase_fold"/>
</dbReference>
<dbReference type="GO" id="GO:0016020">
    <property type="term" value="C:membrane"/>
    <property type="evidence" value="ECO:0007669"/>
    <property type="project" value="TreeGrafter"/>
</dbReference>
<dbReference type="InterPro" id="IPR050266">
    <property type="entry name" value="AB_hydrolase_sf"/>
</dbReference>
<protein>
    <submittedName>
        <fullName evidence="3">Alpha/beta fold hydrolase</fullName>
    </submittedName>
</protein>
<dbReference type="GO" id="GO:0016787">
    <property type="term" value="F:hydrolase activity"/>
    <property type="evidence" value="ECO:0007669"/>
    <property type="project" value="UniProtKB-KW"/>
</dbReference>
<dbReference type="PRINTS" id="PR00111">
    <property type="entry name" value="ABHYDROLASE"/>
</dbReference>
<dbReference type="Pfam" id="PF00561">
    <property type="entry name" value="Abhydrolase_1"/>
    <property type="match status" value="1"/>
</dbReference>
<dbReference type="EMBL" id="JADKPN010000001">
    <property type="protein sequence ID" value="MBF4761524.1"/>
    <property type="molecule type" value="Genomic_DNA"/>
</dbReference>
<organism evidence="3 4">
    <name type="scientific">Nocardioides islandensis</name>
    <dbReference type="NCBI Taxonomy" id="433663"/>
    <lineage>
        <taxon>Bacteria</taxon>
        <taxon>Bacillati</taxon>
        <taxon>Actinomycetota</taxon>
        <taxon>Actinomycetes</taxon>
        <taxon>Propionibacteriales</taxon>
        <taxon>Nocardioidaceae</taxon>
        <taxon>Nocardioides</taxon>
    </lineage>
</organism>
<dbReference type="PANTHER" id="PTHR43798:SF31">
    <property type="entry name" value="AB HYDROLASE SUPERFAMILY PROTEIN YCLE"/>
    <property type="match status" value="1"/>
</dbReference>
<sequence length="305" mass="33317">MCVTLPPLSCAARLGFCLVLVSERIGQFFIANHTGQDRLEYTEYGGGDRWVVLLHGQLMPRRMQQPLARALASQGLHVVTLDLLGHGRSDRPADPLVYSMTSFAEQVLALLDHLGVEKAVVGGLSLGANVSLEVASNWPDRVQGLIIEMPVLNNALHAGILAFVPLMFAARYLPWTVSSVRALTRPIPRGVVPFWVGIGLDTLDQRPASVAAVIHGVIFGRVAPQANQRRTIQAPALVVGHPRDPIHPFADAEMLAEELPNAEFVAARSIVEWRTRPERLDAIAAEFALACWDGTPTATRRRTRT</sequence>
<accession>A0A930V611</accession>
<name>A0A930V611_9ACTN</name>
<dbReference type="AlphaFoldDB" id="A0A930V611"/>
<dbReference type="PANTHER" id="PTHR43798">
    <property type="entry name" value="MONOACYLGLYCEROL LIPASE"/>
    <property type="match status" value="1"/>
</dbReference>